<dbReference type="AlphaFoldDB" id="A0A401IF19"/>
<protein>
    <submittedName>
        <fullName evidence="5">Two-component response regulator</fullName>
    </submittedName>
</protein>
<dbReference type="RefSeq" id="WP_124973951.1">
    <property type="nucleotide sequence ID" value="NZ_BDQK01000005.1"/>
</dbReference>
<dbReference type="Pfam" id="PF00072">
    <property type="entry name" value="Response_reg"/>
    <property type="match status" value="1"/>
</dbReference>
<evidence type="ECO:0000313" key="6">
    <source>
        <dbReference type="Proteomes" id="UP000287247"/>
    </source>
</evidence>
<dbReference type="InterPro" id="IPR001789">
    <property type="entry name" value="Sig_transdc_resp-reg_receiver"/>
</dbReference>
<reference evidence="6" key="1">
    <citation type="submission" date="2017-05" db="EMBL/GenBank/DDBJ databases">
        <title>Physiological properties and genetic analysis related to exopolysaccharide production of fresh-water unicellular cyanobacterium Aphanothece sacrum, Suizenji Nori, that has been cultured as a food source in Japan.</title>
        <authorList>
            <person name="Kanesaki Y."/>
            <person name="Yoshikawa S."/>
            <person name="Ohki K."/>
        </authorList>
    </citation>
    <scope>NUCLEOTIDE SEQUENCE [LARGE SCALE GENOMIC DNA]</scope>
    <source>
        <strain evidence="6">FPU1</strain>
    </source>
</reference>
<dbReference type="SMART" id="SM00448">
    <property type="entry name" value="REC"/>
    <property type="match status" value="1"/>
</dbReference>
<dbReference type="GO" id="GO:0000160">
    <property type="term" value="P:phosphorelay signal transduction system"/>
    <property type="evidence" value="ECO:0007669"/>
    <property type="project" value="UniProtKB-KW"/>
</dbReference>
<evidence type="ECO:0000256" key="2">
    <source>
        <dbReference type="ARBA" id="ARBA00023012"/>
    </source>
</evidence>
<dbReference type="InterPro" id="IPR050595">
    <property type="entry name" value="Bact_response_regulator"/>
</dbReference>
<dbReference type="EMBL" id="BDQK01000005">
    <property type="protein sequence ID" value="GBF79816.1"/>
    <property type="molecule type" value="Genomic_DNA"/>
</dbReference>
<dbReference type="PANTHER" id="PTHR44591">
    <property type="entry name" value="STRESS RESPONSE REGULATOR PROTEIN 1"/>
    <property type="match status" value="1"/>
</dbReference>
<keyword evidence="2" id="KW-0902">Two-component regulatory system</keyword>
<dbReference type="InterPro" id="IPR011006">
    <property type="entry name" value="CheY-like_superfamily"/>
</dbReference>
<evidence type="ECO:0000259" key="4">
    <source>
        <dbReference type="PROSITE" id="PS50110"/>
    </source>
</evidence>
<organism evidence="5 6">
    <name type="scientific">Aphanothece sacrum FPU1</name>
    <dbReference type="NCBI Taxonomy" id="1920663"/>
    <lineage>
        <taxon>Bacteria</taxon>
        <taxon>Bacillati</taxon>
        <taxon>Cyanobacteriota</taxon>
        <taxon>Cyanophyceae</taxon>
        <taxon>Oscillatoriophycideae</taxon>
        <taxon>Chroococcales</taxon>
        <taxon>Aphanothecaceae</taxon>
        <taxon>Aphanothece</taxon>
    </lineage>
</organism>
<accession>A0A401IF19</accession>
<evidence type="ECO:0000256" key="3">
    <source>
        <dbReference type="PROSITE-ProRule" id="PRU00169"/>
    </source>
</evidence>
<dbReference type="Gene3D" id="3.40.50.2300">
    <property type="match status" value="1"/>
</dbReference>
<keyword evidence="1 3" id="KW-0597">Phosphoprotein</keyword>
<feature type="domain" description="Response regulatory" evidence="4">
    <location>
        <begin position="3"/>
        <end position="119"/>
    </location>
</feature>
<comment type="caution">
    <text evidence="5">The sequence shown here is derived from an EMBL/GenBank/DDBJ whole genome shotgun (WGS) entry which is preliminary data.</text>
</comment>
<evidence type="ECO:0000313" key="5">
    <source>
        <dbReference type="EMBL" id="GBF79816.1"/>
    </source>
</evidence>
<name>A0A401IF19_APHSA</name>
<dbReference type="PANTHER" id="PTHR44591:SF14">
    <property type="entry name" value="PROTEIN PILG"/>
    <property type="match status" value="1"/>
</dbReference>
<dbReference type="Proteomes" id="UP000287247">
    <property type="component" value="Unassembled WGS sequence"/>
</dbReference>
<proteinExistence type="predicted"/>
<dbReference type="PROSITE" id="PS50110">
    <property type="entry name" value="RESPONSE_REGULATORY"/>
    <property type="match status" value="1"/>
</dbReference>
<dbReference type="OrthoDB" id="582422at2"/>
<keyword evidence="6" id="KW-1185">Reference proteome</keyword>
<gene>
    <name evidence="5" type="ORF">AsFPU1_1216</name>
</gene>
<evidence type="ECO:0000256" key="1">
    <source>
        <dbReference type="ARBA" id="ARBA00022553"/>
    </source>
</evidence>
<sequence>MRTILVADDSPALRELISGLLIENGFSVKTAVNGIEALEQAGQISPDLIILDVVMPEKNGFQVCRSLKQEPATQHIPVIICSTKDTQADHYWALKQGADAYIVKPFPENELIGTVKQLLRNSQK</sequence>
<feature type="modified residue" description="4-aspartylphosphate" evidence="3">
    <location>
        <position position="52"/>
    </location>
</feature>
<dbReference type="SUPFAM" id="SSF52172">
    <property type="entry name" value="CheY-like"/>
    <property type="match status" value="1"/>
</dbReference>